<evidence type="ECO:0000256" key="1">
    <source>
        <dbReference type="SAM" id="MobiDB-lite"/>
    </source>
</evidence>
<dbReference type="Gene3D" id="2.60.120.920">
    <property type="match status" value="1"/>
</dbReference>
<evidence type="ECO:0000313" key="4">
    <source>
        <dbReference type="Proteomes" id="UP000660247"/>
    </source>
</evidence>
<dbReference type="Pfam" id="PF00622">
    <property type="entry name" value="SPRY"/>
    <property type="match status" value="1"/>
</dbReference>
<dbReference type="FunFam" id="2.60.120.920:FF:000004">
    <property type="entry name" value="Butyrophilin subfamily 1 member A1"/>
    <property type="match status" value="1"/>
</dbReference>
<dbReference type="PROSITE" id="PS50188">
    <property type="entry name" value="B302_SPRY"/>
    <property type="match status" value="1"/>
</dbReference>
<organism evidence="3 4">
    <name type="scientific">Todus mexicanus</name>
    <name type="common">Puerto Rican tody</name>
    <dbReference type="NCBI Taxonomy" id="135184"/>
    <lineage>
        <taxon>Eukaryota</taxon>
        <taxon>Metazoa</taxon>
        <taxon>Chordata</taxon>
        <taxon>Craniata</taxon>
        <taxon>Vertebrata</taxon>
        <taxon>Euteleostomi</taxon>
        <taxon>Archelosauria</taxon>
        <taxon>Archosauria</taxon>
        <taxon>Dinosauria</taxon>
        <taxon>Saurischia</taxon>
        <taxon>Theropoda</taxon>
        <taxon>Coelurosauria</taxon>
        <taxon>Aves</taxon>
        <taxon>Neognathae</taxon>
        <taxon>Neoaves</taxon>
        <taxon>Telluraves</taxon>
        <taxon>Coraciimorphae</taxon>
        <taxon>Coraciiformes</taxon>
        <taxon>Todidae</taxon>
        <taxon>Todus</taxon>
    </lineage>
</organism>
<dbReference type="InterPro" id="IPR003877">
    <property type="entry name" value="SPRY_dom"/>
</dbReference>
<dbReference type="PRINTS" id="PR01407">
    <property type="entry name" value="BUTYPHLNCDUF"/>
</dbReference>
<proteinExistence type="predicted"/>
<dbReference type="GO" id="GO:0016874">
    <property type="term" value="F:ligase activity"/>
    <property type="evidence" value="ECO:0007669"/>
    <property type="project" value="UniProtKB-KW"/>
</dbReference>
<sequence>AVTLDPDTAHPDLVLSEDQKSVRRRPEAPGDLPDHPARFNYWPFVLAHQGFSGGRHSWEVEVGDGGDWALGVARESIPRKGHLSLGPQGGLWALEKWGGQLRALTGRKVTLLPLRSLPRRVSVRLDYPGGTVAFFDAEEGGLIFIFSRATFTGEKILP</sequence>
<feature type="non-terminal residue" evidence="3">
    <location>
        <position position="1"/>
    </location>
</feature>
<dbReference type="InterPro" id="IPR050143">
    <property type="entry name" value="TRIM/RBCC"/>
</dbReference>
<feature type="region of interest" description="Disordered" evidence="1">
    <location>
        <begin position="1"/>
        <end position="34"/>
    </location>
</feature>
<dbReference type="EMBL" id="WEIS01037288">
    <property type="protein sequence ID" value="NWI65458.1"/>
    <property type="molecule type" value="Genomic_DNA"/>
</dbReference>
<dbReference type="OrthoDB" id="9049620at2759"/>
<comment type="caution">
    <text evidence="3">The sequence shown here is derived from an EMBL/GenBank/DDBJ whole genome shotgun (WGS) entry which is preliminary data.</text>
</comment>
<dbReference type="SUPFAM" id="SSF49899">
    <property type="entry name" value="Concanavalin A-like lectins/glucanases"/>
    <property type="match status" value="1"/>
</dbReference>
<dbReference type="InterPro" id="IPR013320">
    <property type="entry name" value="ConA-like_dom_sf"/>
</dbReference>
<accession>A0A851DA87</accession>
<dbReference type="Proteomes" id="UP000660247">
    <property type="component" value="Unassembled WGS sequence"/>
</dbReference>
<reference evidence="3" key="1">
    <citation type="submission" date="2019-10" db="EMBL/GenBank/DDBJ databases">
        <title>Bird 10,000 Genomes (B10K) Project - Family phase.</title>
        <authorList>
            <person name="Zhang G."/>
        </authorList>
    </citation>
    <scope>NUCLEOTIDE SEQUENCE</scope>
    <source>
        <strain evidence="3">B10K-DU-002-69</strain>
        <tissue evidence="3">Muscle</tissue>
    </source>
</reference>
<feature type="domain" description="B30.2/SPRY" evidence="2">
    <location>
        <begin position="1"/>
        <end position="158"/>
    </location>
</feature>
<evidence type="ECO:0000313" key="3">
    <source>
        <dbReference type="EMBL" id="NWI65458.1"/>
    </source>
</evidence>
<feature type="non-terminal residue" evidence="3">
    <location>
        <position position="158"/>
    </location>
</feature>
<dbReference type="CDD" id="cd12888">
    <property type="entry name" value="SPRY_PRY_TRIM7_like"/>
    <property type="match status" value="1"/>
</dbReference>
<dbReference type="Pfam" id="PF13765">
    <property type="entry name" value="PRY"/>
    <property type="match status" value="1"/>
</dbReference>
<keyword evidence="4" id="KW-1185">Reference proteome</keyword>
<dbReference type="InterPro" id="IPR001870">
    <property type="entry name" value="B30.2/SPRY"/>
</dbReference>
<feature type="compositionally biased region" description="Basic and acidic residues" evidence="1">
    <location>
        <begin position="17"/>
        <end position="34"/>
    </location>
</feature>
<protein>
    <submittedName>
        <fullName evidence="3">TRI39 ligase</fullName>
    </submittedName>
</protein>
<dbReference type="InterPro" id="IPR006574">
    <property type="entry name" value="PRY"/>
</dbReference>
<name>A0A851DA87_TODME</name>
<dbReference type="PANTHER" id="PTHR24103">
    <property type="entry name" value="E3 UBIQUITIN-PROTEIN LIGASE TRIM"/>
    <property type="match status" value="1"/>
</dbReference>
<dbReference type="SMART" id="SM00449">
    <property type="entry name" value="SPRY"/>
    <property type="match status" value="1"/>
</dbReference>
<dbReference type="InterPro" id="IPR043136">
    <property type="entry name" value="B30.2/SPRY_sf"/>
</dbReference>
<keyword evidence="3" id="KW-0436">Ligase</keyword>
<dbReference type="InterPro" id="IPR003879">
    <property type="entry name" value="Butyrophylin_SPRY"/>
</dbReference>
<gene>
    <name evidence="3" type="primary">Trim39_0</name>
    <name evidence="3" type="ORF">TODMEX_R01375</name>
</gene>
<dbReference type="SMART" id="SM00589">
    <property type="entry name" value="PRY"/>
    <property type="match status" value="1"/>
</dbReference>
<dbReference type="AlphaFoldDB" id="A0A851DA87"/>
<evidence type="ECO:0000259" key="2">
    <source>
        <dbReference type="PROSITE" id="PS50188"/>
    </source>
</evidence>